<keyword evidence="3" id="KW-1185">Reference proteome</keyword>
<keyword evidence="1" id="KW-0175">Coiled coil</keyword>
<protein>
    <submittedName>
        <fullName evidence="2">Uncharacterized protein</fullName>
    </submittedName>
</protein>
<dbReference type="EMBL" id="JBHFFA010000004">
    <property type="protein sequence ID" value="KAL2630845.1"/>
    <property type="molecule type" value="Genomic_DNA"/>
</dbReference>
<evidence type="ECO:0000256" key="1">
    <source>
        <dbReference type="SAM" id="Coils"/>
    </source>
</evidence>
<evidence type="ECO:0000313" key="3">
    <source>
        <dbReference type="Proteomes" id="UP001605036"/>
    </source>
</evidence>
<organism evidence="2 3">
    <name type="scientific">Riccia fluitans</name>
    <dbReference type="NCBI Taxonomy" id="41844"/>
    <lineage>
        <taxon>Eukaryota</taxon>
        <taxon>Viridiplantae</taxon>
        <taxon>Streptophyta</taxon>
        <taxon>Embryophyta</taxon>
        <taxon>Marchantiophyta</taxon>
        <taxon>Marchantiopsida</taxon>
        <taxon>Marchantiidae</taxon>
        <taxon>Marchantiales</taxon>
        <taxon>Ricciaceae</taxon>
        <taxon>Riccia</taxon>
    </lineage>
</organism>
<accession>A0ABD1YJJ6</accession>
<proteinExistence type="predicted"/>
<comment type="caution">
    <text evidence="2">The sequence shown here is derived from an EMBL/GenBank/DDBJ whole genome shotgun (WGS) entry which is preliminary data.</text>
</comment>
<feature type="coiled-coil region" evidence="1">
    <location>
        <begin position="134"/>
        <end position="179"/>
    </location>
</feature>
<sequence length="299" mass="34238">MEHEERRAAFSGSLQRMIEIIQITEPGSDTAAVTLFAEVLNLVQSFKTFNTTYAAALAKKGEEANGLKTEIQGLEEILEISQASAGAAKRQVRNEEVQVEHNLLCGEELELKLAELRSEYTTTKFELRECWNHVLKLKTNVEDIETQAARDEEEAQEKLKAQKDEMRRLEDQMIGLVRLRDALLQNEVRLQEQRRMATMKSKESKEQEELRRQLRALKGYLQVLASKITSTKVPKNLQTELKELKCGGLDEDTKSYLKIILERGLKPSEFCALRNRVDHYSSGKVIQVIQLDDDTDEEN</sequence>
<dbReference type="Proteomes" id="UP001605036">
    <property type="component" value="Unassembled WGS sequence"/>
</dbReference>
<name>A0ABD1YJJ6_9MARC</name>
<dbReference type="AlphaFoldDB" id="A0ABD1YJJ6"/>
<evidence type="ECO:0000313" key="2">
    <source>
        <dbReference type="EMBL" id="KAL2630845.1"/>
    </source>
</evidence>
<reference evidence="2 3" key="1">
    <citation type="submission" date="2024-09" db="EMBL/GenBank/DDBJ databases">
        <title>Chromosome-scale assembly of Riccia fluitans.</title>
        <authorList>
            <person name="Paukszto L."/>
            <person name="Sawicki J."/>
            <person name="Karawczyk K."/>
            <person name="Piernik-Szablinska J."/>
            <person name="Szczecinska M."/>
            <person name="Mazdziarz M."/>
        </authorList>
    </citation>
    <scope>NUCLEOTIDE SEQUENCE [LARGE SCALE GENOMIC DNA]</scope>
    <source>
        <strain evidence="2">Rf_01</strain>
        <tissue evidence="2">Aerial parts of the thallus</tissue>
    </source>
</reference>
<gene>
    <name evidence="2" type="ORF">R1flu_015531</name>
</gene>